<evidence type="ECO:0000313" key="3">
    <source>
        <dbReference type="EMBL" id="CAF1554986.1"/>
    </source>
</evidence>
<evidence type="ECO:0000313" key="5">
    <source>
        <dbReference type="Proteomes" id="UP000663870"/>
    </source>
</evidence>
<gene>
    <name evidence="3" type="ORF">JXQ802_LOCUS43918</name>
    <name evidence="2" type="ORF">PYM288_LOCUS28625</name>
</gene>
<name>A0A815BYD4_9BILA</name>
<proteinExistence type="predicted"/>
<organism evidence="2 4">
    <name type="scientific">Rotaria sordida</name>
    <dbReference type="NCBI Taxonomy" id="392033"/>
    <lineage>
        <taxon>Eukaryota</taxon>
        <taxon>Metazoa</taxon>
        <taxon>Spiralia</taxon>
        <taxon>Gnathifera</taxon>
        <taxon>Rotifera</taxon>
        <taxon>Eurotatoria</taxon>
        <taxon>Bdelloidea</taxon>
        <taxon>Philodinida</taxon>
        <taxon>Philodinidae</taxon>
        <taxon>Rotaria</taxon>
    </lineage>
</organism>
<feature type="chain" id="PRO_5036227007" evidence="1">
    <location>
        <begin position="21"/>
        <end position="187"/>
    </location>
</feature>
<dbReference type="EMBL" id="CAJNOH010002149">
    <property type="protein sequence ID" value="CAF1275899.1"/>
    <property type="molecule type" value="Genomic_DNA"/>
</dbReference>
<accession>A0A815BYD4</accession>
<evidence type="ECO:0000256" key="1">
    <source>
        <dbReference type="SAM" id="SignalP"/>
    </source>
</evidence>
<reference evidence="2" key="1">
    <citation type="submission" date="2021-02" db="EMBL/GenBank/DDBJ databases">
        <authorList>
            <person name="Nowell W R."/>
        </authorList>
    </citation>
    <scope>NUCLEOTIDE SEQUENCE</scope>
</reference>
<sequence>MLRIALLSLILFVTLSSISTSIIRKTRLRRQLDPEYCHAIEGFECKCSYYRVTCTIDDELPSPINILDDEKQKYKSVELSIRVVHDIIVNDHTFEPIRELYKLDGDHLEFRIKFEQFTALNLSSAGIFNRVFPDNLSQNARKNLTLEIYNPLVSPSDDSNLFQNLNADQLEVYALYPFHGKVPEMQN</sequence>
<evidence type="ECO:0000313" key="2">
    <source>
        <dbReference type="EMBL" id="CAF1275899.1"/>
    </source>
</evidence>
<dbReference type="EMBL" id="CAJNOL010003271">
    <property type="protein sequence ID" value="CAF1554986.1"/>
    <property type="molecule type" value="Genomic_DNA"/>
</dbReference>
<dbReference type="Proteomes" id="UP000663854">
    <property type="component" value="Unassembled WGS sequence"/>
</dbReference>
<protein>
    <submittedName>
        <fullName evidence="2">Uncharacterized protein</fullName>
    </submittedName>
</protein>
<comment type="caution">
    <text evidence="2">The sequence shown here is derived from an EMBL/GenBank/DDBJ whole genome shotgun (WGS) entry which is preliminary data.</text>
</comment>
<dbReference type="AlphaFoldDB" id="A0A815BYD4"/>
<keyword evidence="5" id="KW-1185">Reference proteome</keyword>
<evidence type="ECO:0000313" key="4">
    <source>
        <dbReference type="Proteomes" id="UP000663854"/>
    </source>
</evidence>
<feature type="signal peptide" evidence="1">
    <location>
        <begin position="1"/>
        <end position="20"/>
    </location>
</feature>
<dbReference type="Proteomes" id="UP000663870">
    <property type="component" value="Unassembled WGS sequence"/>
</dbReference>
<keyword evidence="1" id="KW-0732">Signal</keyword>